<comment type="caution">
    <text evidence="2">The sequence shown here is derived from an EMBL/GenBank/DDBJ whole genome shotgun (WGS) entry which is preliminary data.</text>
</comment>
<accession>A0A8X6RXX3</accession>
<proteinExistence type="predicted"/>
<dbReference type="Proteomes" id="UP000887159">
    <property type="component" value="Unassembled WGS sequence"/>
</dbReference>
<reference evidence="2" key="1">
    <citation type="submission" date="2020-08" db="EMBL/GenBank/DDBJ databases">
        <title>Multicomponent nature underlies the extraordinary mechanical properties of spider dragline silk.</title>
        <authorList>
            <person name="Kono N."/>
            <person name="Nakamura H."/>
            <person name="Mori M."/>
            <person name="Yoshida Y."/>
            <person name="Ohtoshi R."/>
            <person name="Malay A.D."/>
            <person name="Moran D.A.P."/>
            <person name="Tomita M."/>
            <person name="Numata K."/>
            <person name="Arakawa K."/>
        </authorList>
    </citation>
    <scope>NUCLEOTIDE SEQUENCE</scope>
</reference>
<protein>
    <submittedName>
        <fullName evidence="2">Uncharacterized protein</fullName>
    </submittedName>
</protein>
<evidence type="ECO:0000313" key="2">
    <source>
        <dbReference type="EMBL" id="GFY00960.1"/>
    </source>
</evidence>
<evidence type="ECO:0000313" key="3">
    <source>
        <dbReference type="Proteomes" id="UP000887159"/>
    </source>
</evidence>
<dbReference type="AlphaFoldDB" id="A0A8X6RXX3"/>
<feature type="region of interest" description="Disordered" evidence="1">
    <location>
        <begin position="1"/>
        <end position="20"/>
    </location>
</feature>
<name>A0A8X6RXX3_TRICX</name>
<evidence type="ECO:0000256" key="1">
    <source>
        <dbReference type="SAM" id="MobiDB-lite"/>
    </source>
</evidence>
<sequence>MNERIGLEEEMRSEKEKWLGKEQMQHVQEEHKMRMKAEEQKRLQEERSTRGLLETDLEILNHGQVTRTILELASFNYRTTPTRGRSSSRQNKRASLPYTIGIYRNWARTRDTFGDQQIAS</sequence>
<keyword evidence="3" id="KW-1185">Reference proteome</keyword>
<dbReference type="EMBL" id="BMAU01021224">
    <property type="protein sequence ID" value="GFY00960.1"/>
    <property type="molecule type" value="Genomic_DNA"/>
</dbReference>
<organism evidence="2 3">
    <name type="scientific">Trichonephila clavipes</name>
    <name type="common">Golden silk orbweaver</name>
    <name type="synonym">Nephila clavipes</name>
    <dbReference type="NCBI Taxonomy" id="2585209"/>
    <lineage>
        <taxon>Eukaryota</taxon>
        <taxon>Metazoa</taxon>
        <taxon>Ecdysozoa</taxon>
        <taxon>Arthropoda</taxon>
        <taxon>Chelicerata</taxon>
        <taxon>Arachnida</taxon>
        <taxon>Araneae</taxon>
        <taxon>Araneomorphae</taxon>
        <taxon>Entelegynae</taxon>
        <taxon>Araneoidea</taxon>
        <taxon>Nephilidae</taxon>
        <taxon>Trichonephila</taxon>
    </lineage>
</organism>
<gene>
    <name evidence="2" type="ORF">TNCV_1363661</name>
</gene>